<dbReference type="GO" id="GO:0015631">
    <property type="term" value="F:tubulin binding"/>
    <property type="evidence" value="ECO:0007669"/>
    <property type="project" value="TreeGrafter"/>
</dbReference>
<dbReference type="Gene3D" id="3.30.470.20">
    <property type="entry name" value="ATP-grasp fold, B domain"/>
    <property type="match status" value="1"/>
</dbReference>
<dbReference type="GO" id="GO:0005524">
    <property type="term" value="F:ATP binding"/>
    <property type="evidence" value="ECO:0007669"/>
    <property type="project" value="InterPro"/>
</dbReference>
<dbReference type="GO" id="GO:0000226">
    <property type="term" value="P:microtubule cytoskeleton organization"/>
    <property type="evidence" value="ECO:0007669"/>
    <property type="project" value="TreeGrafter"/>
</dbReference>
<gene>
    <name evidence="1" type="ORF">KHA91_04895</name>
</gene>
<dbReference type="Proteomes" id="UP000676456">
    <property type="component" value="Unassembled WGS sequence"/>
</dbReference>
<sequence length="762" mass="90302">MLGNTIGILLSRREWNKLNRANFDLETSFYHYAKKGEELNLEVVFIPINNISITEGKAEAIVIKNNTIIHKGMVNIPSIIYNPTKFNRKINIKMIRELSQHPNVHLINEHHVLKDKYVFDIIQSQPELQKYVNNEIYQTDSSITFYLLGQKNMKQQWEVFIIFAKDLDEKKYSYEDAYQLINNNHTEKENKNVLLNEISQNILSIIQYYYPGLNEIGLQFILNQDGEVTLKSFCTKKSIEKDLFGWNQQLWKKIVEWPIELAYEIKLKNEYLKEINNQNEHENDKFQPSLYLEGTDYHVWVKFEPFQDDEMIIKVPKGILKNKLNQLYDIQFGVKKETCVYFISKETAYLRNNCYEYPLVIFVSSSLVERMRIPLNLVYQLKISNEKIMIGPTIGFLLGEKNQLYNPEYMKKFSDRFGKYEKFGGLAIAFSTRSIDWNEKIVYGMIYDPKQKKWIYNSAPIPSTLYRRNFHQNKKTIKQLRDITENQLFNSHHFKKSDLYNLREDLEISDHLPETHILDDMDKLIEFINLKQKVILKPVSLSRGRGIFIIEKNKEELEGFILYDYRKKYRVRHLLSDSIALHDMLESLGIFKQNYLFQTYIPLLNVNERPFDVRVVMQKYKKNKWVCSGIECRIAGENEDLTNIARGGKAMTLEEVIQDSGKNLSYSKIKNKMLLICHDFCDLMDKKEEHYAEFGLDIALDEQGYPWLLEANIFPSFKGFKDIDFEMYLKIRYQPLFYAVKLQGFDVLEEESVFDEVYNQNQ</sequence>
<keyword evidence="2" id="KW-1185">Reference proteome</keyword>
<proteinExistence type="predicted"/>
<dbReference type="InterPro" id="IPR013815">
    <property type="entry name" value="ATP_grasp_subdomain_1"/>
</dbReference>
<evidence type="ECO:0000313" key="2">
    <source>
        <dbReference type="Proteomes" id="UP000676456"/>
    </source>
</evidence>
<dbReference type="GO" id="GO:0070740">
    <property type="term" value="F:tubulin-glutamic acid ligase activity"/>
    <property type="evidence" value="ECO:0007669"/>
    <property type="project" value="TreeGrafter"/>
</dbReference>
<dbReference type="AlphaFoldDB" id="A0A942UMP1"/>
<dbReference type="EMBL" id="JAGYPN010000001">
    <property type="protein sequence ID" value="MBS4222092.1"/>
    <property type="molecule type" value="Genomic_DNA"/>
</dbReference>
<dbReference type="Gene3D" id="3.30.1490.20">
    <property type="entry name" value="ATP-grasp fold, A domain"/>
    <property type="match status" value="1"/>
</dbReference>
<dbReference type="InterPro" id="IPR026838">
    <property type="entry name" value="YheC/D"/>
</dbReference>
<reference evidence="1 2" key="1">
    <citation type="submission" date="2021-05" db="EMBL/GenBank/DDBJ databases">
        <title>Novel Bacillus species.</title>
        <authorList>
            <person name="Liu G."/>
        </authorList>
    </citation>
    <scope>NUCLEOTIDE SEQUENCE [LARGE SCALE GENOMIC DNA]</scope>
    <source>
        <strain evidence="1 2">FJAT-49682</strain>
    </source>
</reference>
<dbReference type="PANTHER" id="PTHR12241">
    <property type="entry name" value="TUBULIN POLYGLUTAMYLASE"/>
    <property type="match status" value="1"/>
</dbReference>
<dbReference type="PANTHER" id="PTHR12241:SF145">
    <property type="entry name" value="TUBULIN POLYGLUTAMYLASE TTLL5"/>
    <property type="match status" value="1"/>
</dbReference>
<protein>
    <submittedName>
        <fullName evidence="1">YheC/YheD family protein</fullName>
    </submittedName>
</protein>
<name>A0A942UMP1_9BACI</name>
<dbReference type="SUPFAM" id="SSF56059">
    <property type="entry name" value="Glutathione synthetase ATP-binding domain-like"/>
    <property type="match status" value="1"/>
</dbReference>
<dbReference type="Pfam" id="PF14398">
    <property type="entry name" value="ATPgrasp_YheCD"/>
    <property type="match status" value="1"/>
</dbReference>
<evidence type="ECO:0000313" key="1">
    <source>
        <dbReference type="EMBL" id="MBS4222092.1"/>
    </source>
</evidence>
<organism evidence="1 2">
    <name type="scientific">Lederbergia citrea</name>
    <dbReference type="NCBI Taxonomy" id="2833581"/>
    <lineage>
        <taxon>Bacteria</taxon>
        <taxon>Bacillati</taxon>
        <taxon>Bacillota</taxon>
        <taxon>Bacilli</taxon>
        <taxon>Bacillales</taxon>
        <taxon>Bacillaceae</taxon>
        <taxon>Lederbergia</taxon>
    </lineage>
</organism>
<accession>A0A942UMP1</accession>
<comment type="caution">
    <text evidence="1">The sequence shown here is derived from an EMBL/GenBank/DDBJ whole genome shotgun (WGS) entry which is preliminary data.</text>
</comment>
<dbReference type="RefSeq" id="WP_213097063.1">
    <property type="nucleotide sequence ID" value="NZ_JAGYPN010000001.1"/>
</dbReference>